<evidence type="ECO:0000313" key="18">
    <source>
        <dbReference type="EMBL" id="RFU67528.1"/>
    </source>
</evidence>
<dbReference type="Proteomes" id="UP000264541">
    <property type="component" value="Unassembled WGS sequence"/>
</dbReference>
<evidence type="ECO:0000256" key="9">
    <source>
        <dbReference type="ARBA" id="ARBA00022840"/>
    </source>
</evidence>
<keyword evidence="14" id="KW-1133">Transmembrane helix</keyword>
<dbReference type="SUPFAM" id="SSF55781">
    <property type="entry name" value="GAF domain-like"/>
    <property type="match status" value="1"/>
</dbReference>
<feature type="domain" description="HAMP" evidence="17">
    <location>
        <begin position="246"/>
        <end position="299"/>
    </location>
</feature>
<feature type="domain" description="Response regulatory" evidence="16">
    <location>
        <begin position="861"/>
        <end position="976"/>
    </location>
</feature>
<feature type="domain" description="Histidine kinase" evidence="15">
    <location>
        <begin position="628"/>
        <end position="843"/>
    </location>
</feature>
<dbReference type="InterPro" id="IPR011006">
    <property type="entry name" value="CheY-like_superfamily"/>
</dbReference>
<evidence type="ECO:0000256" key="3">
    <source>
        <dbReference type="ARBA" id="ARBA00012438"/>
    </source>
</evidence>
<dbReference type="InterPro" id="IPR003660">
    <property type="entry name" value="HAMP_dom"/>
</dbReference>
<dbReference type="InterPro" id="IPR003661">
    <property type="entry name" value="HisK_dim/P_dom"/>
</dbReference>
<evidence type="ECO:0000256" key="2">
    <source>
        <dbReference type="ARBA" id="ARBA00004651"/>
    </source>
</evidence>
<dbReference type="SUPFAM" id="SSF55874">
    <property type="entry name" value="ATPase domain of HSP90 chaperone/DNA topoisomerase II/histidine kinase"/>
    <property type="match status" value="1"/>
</dbReference>
<sequence length="989" mass="113335">MNRMQYWEQGRTTLWPNPSHRSTYWLKLRESYMKMIEYIKKSLSRQVVYLMWAFLILILIGTSLLFYYQHNLGQHYIDERESMVEKRQLIQDISGNFNSALFDIRGYLALDNIQLKDSAVAKERVIRNLNQRFSSQIKNKNQEDIELYNELTTFTAYYFDDTLPAAIQAFESGDRVAVKNIANTSATKRVTEFQDYLNGYAKSLDRQLNQNAENLRNDLTFLQIALVSFLILFFILMQVFIRIIVKNIGKPLSDFAYAANEIAAGRDALIDVQHSRTDELGALSVAFKKMIASVQEKEQDLMAQNEELMAQQDELQAGQLELEEALDVLKENEKTLSRRNELINGISNTLDKDELLRTIVESMCKIISADKGIIVLMNDLSYASSGVTERGVQQFLENMDNGMHERLFSRKRAFFIKREQDGTEKGYHENINYSYDLHIPVQSSSKEVEAILVFSRYSHRYSGKEIHDYETLAKQVSISLEKIKLFEQTESDRQLNQDILNTVQEGIQLIDKEGTIVQVNQQLCEIYGCSYTVDNMAGLTWDNWTKLMEEQIHEENFVSMLKEALENAKAGEANDFSVQYSKKDSNRVYKVYCKTLTTGNEEAGTLLVHRDITKEYEVDQMKSEFVSTVSHELRTPLASVLGFTELMLNKKLTPERQTKYLQTIYNEANRLTSLINDFLDVQRMESGKQTYEKKYIELLPIIQKVVESQQVNTSIHKLQVEVLAEENVILGDKTKIQQIFTNIIHNAIKYSPNGGNVSIKIYDNEKEIKVDVTDQGLGIPKDSVGKLFQKFYRVDNSDRRRIGGTGLGLSIVDEIMKAHHGEVTVESEYGKGTTFTISFPKVPSRHNDKRQEVPGSGLFYNVMVIEDDLSLADLIKQELFDSGFYVTYYKNGSKAMEAMKLQAPDAIVLDIMLEEGEIDGWSIMKQMKQSAELSQIPIFVSTALEEKERGISLGANDFLIKPYKLSDLSKTIMQTLLSSGKQGQIMVPE</sequence>
<dbReference type="FunFam" id="3.30.565.10:FF:000006">
    <property type="entry name" value="Sensor histidine kinase WalK"/>
    <property type="match status" value="1"/>
</dbReference>
<keyword evidence="13" id="KW-0175">Coiled coil</keyword>
<proteinExistence type="predicted"/>
<keyword evidence="11 14" id="KW-0472">Membrane</keyword>
<keyword evidence="7" id="KW-0547">Nucleotide-binding</keyword>
<dbReference type="GO" id="GO:0005886">
    <property type="term" value="C:plasma membrane"/>
    <property type="evidence" value="ECO:0007669"/>
    <property type="project" value="UniProtKB-SubCell"/>
</dbReference>
<dbReference type="InterPro" id="IPR029016">
    <property type="entry name" value="GAF-like_dom_sf"/>
</dbReference>
<dbReference type="GO" id="GO:0009927">
    <property type="term" value="F:histidine phosphotransfer kinase activity"/>
    <property type="evidence" value="ECO:0007669"/>
    <property type="project" value="TreeGrafter"/>
</dbReference>
<dbReference type="InterPro" id="IPR003594">
    <property type="entry name" value="HATPase_dom"/>
</dbReference>
<dbReference type="PROSITE" id="PS50885">
    <property type="entry name" value="HAMP"/>
    <property type="match status" value="1"/>
</dbReference>
<dbReference type="Gene3D" id="3.30.450.20">
    <property type="entry name" value="PAS domain"/>
    <property type="match status" value="1"/>
</dbReference>
<keyword evidence="8" id="KW-0418">Kinase</keyword>
<evidence type="ECO:0000256" key="11">
    <source>
        <dbReference type="ARBA" id="ARBA00023136"/>
    </source>
</evidence>
<dbReference type="SMART" id="SM00387">
    <property type="entry name" value="HATPase_c"/>
    <property type="match status" value="1"/>
</dbReference>
<feature type="transmembrane region" description="Helical" evidence="14">
    <location>
        <begin position="47"/>
        <end position="68"/>
    </location>
</feature>
<dbReference type="EC" id="2.7.13.3" evidence="3"/>
<dbReference type="InterPro" id="IPR001789">
    <property type="entry name" value="Sig_transdc_resp-reg_receiver"/>
</dbReference>
<dbReference type="SUPFAM" id="SSF47384">
    <property type="entry name" value="Homodimeric domain of signal transducing histidine kinase"/>
    <property type="match status" value="1"/>
</dbReference>
<dbReference type="NCBIfam" id="TIGR00229">
    <property type="entry name" value="sensory_box"/>
    <property type="match status" value="1"/>
</dbReference>
<dbReference type="GO" id="GO:0000155">
    <property type="term" value="F:phosphorelay sensor kinase activity"/>
    <property type="evidence" value="ECO:0007669"/>
    <property type="project" value="InterPro"/>
</dbReference>
<organism evidence="18 19">
    <name type="scientific">Peribacillus saganii</name>
    <dbReference type="NCBI Taxonomy" id="2303992"/>
    <lineage>
        <taxon>Bacteria</taxon>
        <taxon>Bacillati</taxon>
        <taxon>Bacillota</taxon>
        <taxon>Bacilli</taxon>
        <taxon>Bacillales</taxon>
        <taxon>Bacillaceae</taxon>
        <taxon>Peribacillus</taxon>
    </lineage>
</organism>
<feature type="modified residue" description="4-aspartylphosphate" evidence="12">
    <location>
        <position position="910"/>
    </location>
</feature>
<evidence type="ECO:0000256" key="5">
    <source>
        <dbReference type="ARBA" id="ARBA00022553"/>
    </source>
</evidence>
<dbReference type="CDD" id="cd00075">
    <property type="entry name" value="HATPase"/>
    <property type="match status" value="1"/>
</dbReference>
<dbReference type="PROSITE" id="PS50110">
    <property type="entry name" value="RESPONSE_REGULATORY"/>
    <property type="match status" value="1"/>
</dbReference>
<evidence type="ECO:0000313" key="19">
    <source>
        <dbReference type="Proteomes" id="UP000264541"/>
    </source>
</evidence>
<dbReference type="SMART" id="SM00304">
    <property type="entry name" value="HAMP"/>
    <property type="match status" value="1"/>
</dbReference>
<feature type="coiled-coil region" evidence="13">
    <location>
        <begin position="291"/>
        <end position="339"/>
    </location>
</feature>
<dbReference type="InterPro" id="IPR005467">
    <property type="entry name" value="His_kinase_dom"/>
</dbReference>
<dbReference type="SUPFAM" id="SSF55785">
    <property type="entry name" value="PYP-like sensor domain (PAS domain)"/>
    <property type="match status" value="1"/>
</dbReference>
<feature type="transmembrane region" description="Helical" evidence="14">
    <location>
        <begin position="221"/>
        <end position="245"/>
    </location>
</feature>
<dbReference type="Gene3D" id="3.30.565.10">
    <property type="entry name" value="Histidine kinase-like ATPase, C-terminal domain"/>
    <property type="match status" value="1"/>
</dbReference>
<evidence type="ECO:0000256" key="4">
    <source>
        <dbReference type="ARBA" id="ARBA00022475"/>
    </source>
</evidence>
<evidence type="ECO:0000259" key="15">
    <source>
        <dbReference type="PROSITE" id="PS50109"/>
    </source>
</evidence>
<keyword evidence="9" id="KW-0067">ATP-binding</keyword>
<dbReference type="InterPro" id="IPR036890">
    <property type="entry name" value="HATPase_C_sf"/>
</dbReference>
<dbReference type="InterPro" id="IPR035965">
    <property type="entry name" value="PAS-like_dom_sf"/>
</dbReference>
<keyword evidence="5 12" id="KW-0597">Phosphoprotein</keyword>
<dbReference type="SMART" id="SM00388">
    <property type="entry name" value="HisKA"/>
    <property type="match status" value="1"/>
</dbReference>
<name>A0A372LN67_9BACI</name>
<dbReference type="PANTHER" id="PTHR43047">
    <property type="entry name" value="TWO-COMPONENT HISTIDINE PROTEIN KINASE"/>
    <property type="match status" value="1"/>
</dbReference>
<dbReference type="CDD" id="cd00082">
    <property type="entry name" value="HisKA"/>
    <property type="match status" value="1"/>
</dbReference>
<evidence type="ECO:0000256" key="10">
    <source>
        <dbReference type="ARBA" id="ARBA00023012"/>
    </source>
</evidence>
<keyword evidence="19" id="KW-1185">Reference proteome</keyword>
<dbReference type="SMART" id="SM00448">
    <property type="entry name" value="REC"/>
    <property type="match status" value="1"/>
</dbReference>
<dbReference type="AlphaFoldDB" id="A0A372LN67"/>
<protein>
    <recommendedName>
        <fullName evidence="3">histidine kinase</fullName>
        <ecNumber evidence="3">2.7.13.3</ecNumber>
    </recommendedName>
</protein>
<dbReference type="InterPro" id="IPR036097">
    <property type="entry name" value="HisK_dim/P_sf"/>
</dbReference>
<dbReference type="PANTHER" id="PTHR43047:SF72">
    <property type="entry name" value="OSMOSENSING HISTIDINE PROTEIN KINASE SLN1"/>
    <property type="match status" value="1"/>
</dbReference>
<comment type="caution">
    <text evidence="18">The sequence shown here is derived from an EMBL/GenBank/DDBJ whole genome shotgun (WGS) entry which is preliminary data.</text>
</comment>
<keyword evidence="10" id="KW-0902">Two-component regulatory system</keyword>
<dbReference type="Pfam" id="PF02518">
    <property type="entry name" value="HATPase_c"/>
    <property type="match status" value="1"/>
</dbReference>
<dbReference type="SUPFAM" id="SSF52172">
    <property type="entry name" value="CheY-like"/>
    <property type="match status" value="1"/>
</dbReference>
<evidence type="ECO:0000259" key="17">
    <source>
        <dbReference type="PROSITE" id="PS50885"/>
    </source>
</evidence>
<evidence type="ECO:0000259" key="16">
    <source>
        <dbReference type="PROSITE" id="PS50110"/>
    </source>
</evidence>
<evidence type="ECO:0000256" key="1">
    <source>
        <dbReference type="ARBA" id="ARBA00000085"/>
    </source>
</evidence>
<evidence type="ECO:0000256" key="7">
    <source>
        <dbReference type="ARBA" id="ARBA00022741"/>
    </source>
</evidence>
<dbReference type="SMART" id="SM00091">
    <property type="entry name" value="PAS"/>
    <property type="match status" value="1"/>
</dbReference>
<evidence type="ECO:0000256" key="8">
    <source>
        <dbReference type="ARBA" id="ARBA00022777"/>
    </source>
</evidence>
<keyword evidence="6" id="KW-0808">Transferase</keyword>
<dbReference type="EMBL" id="QVTE01000043">
    <property type="protein sequence ID" value="RFU67528.1"/>
    <property type="molecule type" value="Genomic_DNA"/>
</dbReference>
<keyword evidence="14" id="KW-0812">Transmembrane</keyword>
<dbReference type="InterPro" id="IPR004358">
    <property type="entry name" value="Sig_transdc_His_kin-like_C"/>
</dbReference>
<accession>A0A372LN67</accession>
<comment type="subcellular location">
    <subcellularLocation>
        <location evidence="2">Cell membrane</location>
        <topology evidence="2">Multi-pass membrane protein</topology>
    </subcellularLocation>
</comment>
<evidence type="ECO:0000256" key="12">
    <source>
        <dbReference type="PROSITE-ProRule" id="PRU00169"/>
    </source>
</evidence>
<dbReference type="Gene3D" id="3.30.450.40">
    <property type="match status" value="1"/>
</dbReference>
<dbReference type="PRINTS" id="PR00344">
    <property type="entry name" value="BCTRLSENSOR"/>
</dbReference>
<keyword evidence="4" id="KW-1003">Cell membrane</keyword>
<evidence type="ECO:0000256" key="13">
    <source>
        <dbReference type="SAM" id="Coils"/>
    </source>
</evidence>
<dbReference type="CDD" id="cd17574">
    <property type="entry name" value="REC_OmpR"/>
    <property type="match status" value="1"/>
</dbReference>
<evidence type="ECO:0000256" key="6">
    <source>
        <dbReference type="ARBA" id="ARBA00022679"/>
    </source>
</evidence>
<reference evidence="18 19" key="1">
    <citation type="submission" date="2018-08" db="EMBL/GenBank/DDBJ databases">
        <title>Bacillus chawlae sp. nov., Bacillus glennii sp. nov., and Bacillus saganii sp. nov. Isolated from the Vehicle Assembly Building at Kennedy Space Center where the Viking Spacecraft were Assembled.</title>
        <authorList>
            <person name="Seuylemezian A."/>
            <person name="Vaishampayan P."/>
        </authorList>
    </citation>
    <scope>NUCLEOTIDE SEQUENCE [LARGE SCALE GENOMIC DNA]</scope>
    <source>
        <strain evidence="18 19">V47-23a</strain>
    </source>
</reference>
<dbReference type="CDD" id="cd06225">
    <property type="entry name" value="HAMP"/>
    <property type="match status" value="1"/>
</dbReference>
<gene>
    <name evidence="18" type="ORF">D0469_14880</name>
</gene>
<evidence type="ECO:0000256" key="14">
    <source>
        <dbReference type="SAM" id="Phobius"/>
    </source>
</evidence>
<dbReference type="Pfam" id="PF00512">
    <property type="entry name" value="HisKA"/>
    <property type="match status" value="1"/>
</dbReference>
<dbReference type="Gene3D" id="1.10.287.130">
    <property type="match status" value="1"/>
</dbReference>
<dbReference type="Pfam" id="PF00672">
    <property type="entry name" value="HAMP"/>
    <property type="match status" value="1"/>
</dbReference>
<dbReference type="FunFam" id="1.10.287.130:FF:000001">
    <property type="entry name" value="Two-component sensor histidine kinase"/>
    <property type="match status" value="1"/>
</dbReference>
<dbReference type="GO" id="GO:0005524">
    <property type="term" value="F:ATP binding"/>
    <property type="evidence" value="ECO:0007669"/>
    <property type="project" value="UniProtKB-KW"/>
</dbReference>
<dbReference type="InterPro" id="IPR000014">
    <property type="entry name" value="PAS"/>
</dbReference>
<dbReference type="Gene3D" id="6.10.340.10">
    <property type="match status" value="1"/>
</dbReference>
<comment type="catalytic activity">
    <reaction evidence="1">
        <text>ATP + protein L-histidine = ADP + protein N-phospho-L-histidine.</text>
        <dbReference type="EC" id="2.7.13.3"/>
    </reaction>
</comment>
<dbReference type="Pfam" id="PF00072">
    <property type="entry name" value="Response_reg"/>
    <property type="match status" value="1"/>
</dbReference>
<dbReference type="Pfam" id="PF13426">
    <property type="entry name" value="PAS_9"/>
    <property type="match status" value="1"/>
</dbReference>
<dbReference type="Gene3D" id="3.40.50.2300">
    <property type="match status" value="1"/>
</dbReference>
<dbReference type="PROSITE" id="PS50109">
    <property type="entry name" value="HIS_KIN"/>
    <property type="match status" value="1"/>
</dbReference>